<gene>
    <name evidence="3" type="ORF">DW2_09761</name>
</gene>
<protein>
    <recommendedName>
        <fullName evidence="5">DUF3618 domain-containing protein</fullName>
    </recommendedName>
</protein>
<sequence>MTEKTTIKEIENRLRADRADLASTLADLTGRIAPDYLSDQVSQLLKEYARPAAKRAEEAVRANPVAFALAGAGLAWLVLGSRRSSEPEAQPEAGASDPLLMTEDAVSDEWIDEIDELRETATDELNRLEIDAAEQTDSSRDFVKERADVMSRFVSDMRTSLASGLGELNEEARERIVRAREAAYSARMRIQDQAAKASASGSQMIKDHPLIATALGIAIGAALVNALPKPELNRSRLGPRANRLLDEARSLYAEEKGRARKMAGEVSDEVKRTARSVAQTARDEARNTARDISDQAMSAGQDLAERLARQLADEANRALKDVGTRLRERDTPTKPQRDPNGAFPH</sequence>
<dbReference type="EMBL" id="AQRC01000006">
    <property type="protein sequence ID" value="KFE35252.1"/>
    <property type="molecule type" value="Genomic_DNA"/>
</dbReference>
<reference evidence="4" key="1">
    <citation type="submission" date="2013-04" db="EMBL/GenBank/DDBJ databases">
        <title>Thioclava sp. 13D2W-2 Genome Sequencing.</title>
        <authorList>
            <person name="Lai Q."/>
            <person name="Li G."/>
            <person name="Shao Z."/>
        </authorList>
    </citation>
    <scope>NUCLEOTIDE SEQUENCE [LARGE SCALE GENOMIC DNA]</scope>
    <source>
        <strain evidence="4">13D2W-2</strain>
    </source>
</reference>
<feature type="compositionally biased region" description="Basic and acidic residues" evidence="2">
    <location>
        <begin position="318"/>
        <end position="337"/>
    </location>
</feature>
<dbReference type="RefSeq" id="WP_038145826.1">
    <property type="nucleotide sequence ID" value="NZ_AQRC01000006.1"/>
</dbReference>
<keyword evidence="1" id="KW-0175">Coiled coil</keyword>
<evidence type="ECO:0008006" key="5">
    <source>
        <dbReference type="Google" id="ProtNLM"/>
    </source>
</evidence>
<feature type="coiled-coil region" evidence="1">
    <location>
        <begin position="111"/>
        <end position="138"/>
    </location>
</feature>
<dbReference type="eggNOG" id="ENOG50335DZ">
    <property type="taxonomic scope" value="Bacteria"/>
</dbReference>
<evidence type="ECO:0000313" key="3">
    <source>
        <dbReference type="EMBL" id="KFE35252.1"/>
    </source>
</evidence>
<reference evidence="3 4" key="2">
    <citation type="journal article" date="2015" name="Antonie Van Leeuwenhoek">
        <title>Thioclava indica sp. nov., isolated from surface seawater of the Indian Ocean.</title>
        <authorList>
            <person name="Liu Y."/>
            <person name="Lai Q."/>
            <person name="Du J."/>
            <person name="Xu H."/>
            <person name="Jiang L."/>
            <person name="Shao Z."/>
        </authorList>
    </citation>
    <scope>NUCLEOTIDE SEQUENCE [LARGE SCALE GENOMIC DNA]</scope>
    <source>
        <strain evidence="3 4">13D2W-2</strain>
    </source>
</reference>
<dbReference type="OrthoDB" id="7471221at2"/>
<name>A0A085TX05_9RHOB</name>
<evidence type="ECO:0000256" key="2">
    <source>
        <dbReference type="SAM" id="MobiDB-lite"/>
    </source>
</evidence>
<organism evidence="3 4">
    <name type="scientific">Thioclava atlantica</name>
    <dbReference type="NCBI Taxonomy" id="1317124"/>
    <lineage>
        <taxon>Bacteria</taxon>
        <taxon>Pseudomonadati</taxon>
        <taxon>Pseudomonadota</taxon>
        <taxon>Alphaproteobacteria</taxon>
        <taxon>Rhodobacterales</taxon>
        <taxon>Paracoccaceae</taxon>
        <taxon>Thioclava</taxon>
    </lineage>
</organism>
<evidence type="ECO:0000256" key="1">
    <source>
        <dbReference type="SAM" id="Coils"/>
    </source>
</evidence>
<dbReference type="PATRIC" id="fig|1317124.6.peg.1981"/>
<proteinExistence type="predicted"/>
<dbReference type="Proteomes" id="UP000028607">
    <property type="component" value="Unassembled WGS sequence"/>
</dbReference>
<dbReference type="STRING" id="1317124.DW2_09761"/>
<accession>A0A085TX05</accession>
<evidence type="ECO:0000313" key="4">
    <source>
        <dbReference type="Proteomes" id="UP000028607"/>
    </source>
</evidence>
<comment type="caution">
    <text evidence="3">The sequence shown here is derived from an EMBL/GenBank/DDBJ whole genome shotgun (WGS) entry which is preliminary data.</text>
</comment>
<feature type="compositionally biased region" description="Basic and acidic residues" evidence="2">
    <location>
        <begin position="281"/>
        <end position="293"/>
    </location>
</feature>
<feature type="region of interest" description="Disordered" evidence="2">
    <location>
        <begin position="318"/>
        <end position="345"/>
    </location>
</feature>
<dbReference type="AlphaFoldDB" id="A0A085TX05"/>
<feature type="region of interest" description="Disordered" evidence="2">
    <location>
        <begin position="275"/>
        <end position="301"/>
    </location>
</feature>
<keyword evidence="4" id="KW-1185">Reference proteome</keyword>